<dbReference type="Gene3D" id="3.40.50.80">
    <property type="entry name" value="Nucleotide-binding domain of ferredoxin-NADP reductase (FNR) module"/>
    <property type="match status" value="1"/>
</dbReference>
<dbReference type="PANTHER" id="PTHR43396:SF3">
    <property type="entry name" value="FLAVOHEMOPROTEIN"/>
    <property type="match status" value="1"/>
</dbReference>
<name>A0ABW4T965_9ACTN</name>
<protein>
    <recommendedName>
        <fullName evidence="2">nitric oxide dioxygenase</fullName>
        <ecNumber evidence="2">1.14.12.17</ecNumber>
    </recommendedName>
</protein>
<feature type="domain" description="FAD-binding FR-type" evidence="12">
    <location>
        <begin position="153"/>
        <end position="260"/>
    </location>
</feature>
<dbReference type="Proteomes" id="UP001597368">
    <property type="component" value="Unassembled WGS sequence"/>
</dbReference>
<evidence type="ECO:0000259" key="12">
    <source>
        <dbReference type="PROSITE" id="PS51384"/>
    </source>
</evidence>
<dbReference type="InterPro" id="IPR017927">
    <property type="entry name" value="FAD-bd_FR_type"/>
</dbReference>
<evidence type="ECO:0000259" key="11">
    <source>
        <dbReference type="PROSITE" id="PS01033"/>
    </source>
</evidence>
<dbReference type="CDD" id="cd14782">
    <property type="entry name" value="FHb-globin_2"/>
    <property type="match status" value="1"/>
</dbReference>
<reference evidence="14" key="1">
    <citation type="journal article" date="2019" name="Int. J. Syst. Evol. Microbiol.">
        <title>The Global Catalogue of Microorganisms (GCM) 10K type strain sequencing project: providing services to taxonomists for standard genome sequencing and annotation.</title>
        <authorList>
            <consortium name="The Broad Institute Genomics Platform"/>
            <consortium name="The Broad Institute Genome Sequencing Center for Infectious Disease"/>
            <person name="Wu L."/>
            <person name="Ma J."/>
        </authorList>
    </citation>
    <scope>NUCLEOTIDE SEQUENCE [LARGE SCALE GENOMIC DNA]</scope>
    <source>
        <strain evidence="14">ICMP 6774ER</strain>
    </source>
</reference>
<dbReference type="InterPro" id="IPR039261">
    <property type="entry name" value="FNR_nucleotide-bd"/>
</dbReference>
<dbReference type="Pfam" id="PF00175">
    <property type="entry name" value="NAD_binding_1"/>
    <property type="match status" value="1"/>
</dbReference>
<keyword evidence="5" id="KW-0479">Metal-binding</keyword>
<dbReference type="PROSITE" id="PS51384">
    <property type="entry name" value="FAD_FR"/>
    <property type="match status" value="1"/>
</dbReference>
<comment type="catalytic activity">
    <reaction evidence="8">
        <text>2 nitric oxide + NADH + 2 O2 = 2 nitrate + NAD(+) + H(+)</text>
        <dbReference type="Rhea" id="RHEA:19469"/>
        <dbReference type="ChEBI" id="CHEBI:15378"/>
        <dbReference type="ChEBI" id="CHEBI:15379"/>
        <dbReference type="ChEBI" id="CHEBI:16480"/>
        <dbReference type="ChEBI" id="CHEBI:17632"/>
        <dbReference type="ChEBI" id="CHEBI:57540"/>
        <dbReference type="ChEBI" id="CHEBI:57945"/>
        <dbReference type="EC" id="1.14.12.17"/>
    </reaction>
</comment>
<evidence type="ECO:0000256" key="9">
    <source>
        <dbReference type="ARBA" id="ARBA00049433"/>
    </source>
</evidence>
<dbReference type="Pfam" id="PF00042">
    <property type="entry name" value="Globin"/>
    <property type="match status" value="1"/>
</dbReference>
<comment type="caution">
    <text evidence="13">The sequence shown here is derived from an EMBL/GenBank/DDBJ whole genome shotgun (WGS) entry which is preliminary data.</text>
</comment>
<dbReference type="PRINTS" id="PR00409">
    <property type="entry name" value="PHDIOXRDTASE"/>
</dbReference>
<comment type="catalytic activity">
    <reaction evidence="9">
        <text>2 nitric oxide + NADPH + 2 O2 = 2 nitrate + NADP(+) + H(+)</text>
        <dbReference type="Rhea" id="RHEA:19465"/>
        <dbReference type="ChEBI" id="CHEBI:15378"/>
        <dbReference type="ChEBI" id="CHEBI:15379"/>
        <dbReference type="ChEBI" id="CHEBI:16480"/>
        <dbReference type="ChEBI" id="CHEBI:17632"/>
        <dbReference type="ChEBI" id="CHEBI:57783"/>
        <dbReference type="ChEBI" id="CHEBI:58349"/>
        <dbReference type="EC" id="1.14.12.17"/>
    </reaction>
</comment>
<comment type="similarity">
    <text evidence="1">In the C-terminal section; belongs to the flavoprotein pyridine nucleotide cytochrome reductase family.</text>
</comment>
<evidence type="ECO:0000256" key="4">
    <source>
        <dbReference type="ARBA" id="ARBA00022621"/>
    </source>
</evidence>
<evidence type="ECO:0000313" key="14">
    <source>
        <dbReference type="Proteomes" id="UP001597368"/>
    </source>
</evidence>
<dbReference type="RefSeq" id="WP_379580646.1">
    <property type="nucleotide sequence ID" value="NZ_JBHUFV010000068.1"/>
</dbReference>
<organism evidence="13 14">
    <name type="scientific">Nonomuraea mangrovi</name>
    <dbReference type="NCBI Taxonomy" id="2316207"/>
    <lineage>
        <taxon>Bacteria</taxon>
        <taxon>Bacillati</taxon>
        <taxon>Actinomycetota</taxon>
        <taxon>Actinomycetes</taxon>
        <taxon>Streptosporangiales</taxon>
        <taxon>Streptosporangiaceae</taxon>
        <taxon>Nonomuraea</taxon>
    </lineage>
</organism>
<gene>
    <name evidence="13" type="ORF">ACFSKW_44505</name>
</gene>
<evidence type="ECO:0000256" key="2">
    <source>
        <dbReference type="ARBA" id="ARBA00012229"/>
    </source>
</evidence>
<sequence>MLSAESAAIVRATLPIVGASLEAITTRFYDTMFSERPELLDGLFNRGNQANGEQRRALAGSIASFATMLLDHPDERPDALLARIAHKHTAVGVTDDQYVIVHKYLFGAIAEVLGDAVTAEVAAAWDEVYWLMAGALIALEARIYAEAGARNGDTWRQWRVMARQDETSNAVSFLLRPADDAPVPPARPGQYVSVRVRMPDGVHQLRQYTLSNGGEDRFRRITVKRVDGDPAGEVSTLLHTTVRPGDELTLSAPFGDVTLQDGDAPLVLVSAGIGCTPITAMLDHLAATGSRRRVLVLHADRSPAEHALREDMLRLATERVFWYESGAAAPDRDGLMDLDGIKIPAGAVAYLCGPVPFMRDMRARLLTAGVAASDIHYEVFGPDLWLGTN</sequence>
<dbReference type="Gene3D" id="2.40.30.10">
    <property type="entry name" value="Translation factors"/>
    <property type="match status" value="1"/>
</dbReference>
<dbReference type="PROSITE" id="PS01033">
    <property type="entry name" value="GLOBIN"/>
    <property type="match status" value="1"/>
</dbReference>
<dbReference type="InterPro" id="IPR000971">
    <property type="entry name" value="Globin"/>
</dbReference>
<evidence type="ECO:0000256" key="10">
    <source>
        <dbReference type="RuleBase" id="RU000356"/>
    </source>
</evidence>
<keyword evidence="6" id="KW-0408">Iron</keyword>
<evidence type="ECO:0000256" key="1">
    <source>
        <dbReference type="ARBA" id="ARBA00006401"/>
    </source>
</evidence>
<dbReference type="CDD" id="cd06184">
    <property type="entry name" value="flavohem_like_fad_nad_binding"/>
    <property type="match status" value="1"/>
</dbReference>
<dbReference type="SUPFAM" id="SSF63380">
    <property type="entry name" value="Riboflavin synthase domain-like"/>
    <property type="match status" value="1"/>
</dbReference>
<dbReference type="Gene3D" id="1.10.490.10">
    <property type="entry name" value="Globins"/>
    <property type="match status" value="1"/>
</dbReference>
<dbReference type="EMBL" id="JBHUFV010000068">
    <property type="protein sequence ID" value="MFD1938558.1"/>
    <property type="molecule type" value="Genomic_DNA"/>
</dbReference>
<keyword evidence="10" id="KW-0813">Transport</keyword>
<dbReference type="PANTHER" id="PTHR43396">
    <property type="entry name" value="FLAVOHEMOPROTEIN"/>
    <property type="match status" value="1"/>
</dbReference>
<evidence type="ECO:0000256" key="8">
    <source>
        <dbReference type="ARBA" id="ARBA00048649"/>
    </source>
</evidence>
<dbReference type="EC" id="1.14.12.17" evidence="2"/>
<accession>A0ABW4T965</accession>
<evidence type="ECO:0000256" key="3">
    <source>
        <dbReference type="ARBA" id="ARBA00022617"/>
    </source>
</evidence>
<keyword evidence="14" id="KW-1185">Reference proteome</keyword>
<dbReference type="SUPFAM" id="SSF46458">
    <property type="entry name" value="Globin-like"/>
    <property type="match status" value="1"/>
</dbReference>
<keyword evidence="4 10" id="KW-0561">Oxygen transport</keyword>
<evidence type="ECO:0000313" key="13">
    <source>
        <dbReference type="EMBL" id="MFD1938558.1"/>
    </source>
</evidence>
<evidence type="ECO:0000256" key="6">
    <source>
        <dbReference type="ARBA" id="ARBA00023004"/>
    </source>
</evidence>
<feature type="domain" description="Globin" evidence="11">
    <location>
        <begin position="1"/>
        <end position="141"/>
    </location>
</feature>
<keyword evidence="7" id="KW-0520">NAD</keyword>
<dbReference type="InterPro" id="IPR017938">
    <property type="entry name" value="Riboflavin_synthase-like_b-brl"/>
</dbReference>
<comment type="similarity">
    <text evidence="10">Belongs to the globin family.</text>
</comment>
<keyword evidence="3 10" id="KW-0349">Heme</keyword>
<dbReference type="InterPro" id="IPR001433">
    <property type="entry name" value="OxRdtase_FAD/NAD-bd"/>
</dbReference>
<evidence type="ECO:0000256" key="5">
    <source>
        <dbReference type="ARBA" id="ARBA00022723"/>
    </source>
</evidence>
<dbReference type="InterPro" id="IPR012292">
    <property type="entry name" value="Globin/Proto"/>
</dbReference>
<proteinExistence type="inferred from homology"/>
<dbReference type="InterPro" id="IPR009050">
    <property type="entry name" value="Globin-like_sf"/>
</dbReference>
<dbReference type="SUPFAM" id="SSF52343">
    <property type="entry name" value="Ferredoxin reductase-like, C-terminal NADP-linked domain"/>
    <property type="match status" value="1"/>
</dbReference>
<evidence type="ECO:0000256" key="7">
    <source>
        <dbReference type="ARBA" id="ARBA00023027"/>
    </source>
</evidence>